<comment type="subcellular location">
    <subcellularLocation>
        <location evidence="1">Endomembrane system</location>
        <topology evidence="1">Multi-pass membrane protein</topology>
    </subcellularLocation>
</comment>
<dbReference type="SUPFAM" id="SSF103481">
    <property type="entry name" value="Multidrug resistance efflux transporter EmrE"/>
    <property type="match status" value="1"/>
</dbReference>
<comment type="caution">
    <text evidence="3">The sequence shown here is derived from an EMBL/GenBank/DDBJ whole genome shotgun (WGS) entry which is preliminary data.</text>
</comment>
<dbReference type="RefSeq" id="WP_053493012.1">
    <property type="nucleotide sequence ID" value="NZ_LIUT01000001.1"/>
</dbReference>
<evidence type="ECO:0000256" key="1">
    <source>
        <dbReference type="ARBA" id="ARBA00004127"/>
    </source>
</evidence>
<accession>A0A0M1P6H8</accession>
<dbReference type="EMBL" id="LIUT01000001">
    <property type="protein sequence ID" value="KOR89654.1"/>
    <property type="molecule type" value="Genomic_DNA"/>
</dbReference>
<keyword evidence="4" id="KW-1185">Reference proteome</keyword>
<feature type="transmembrane region" description="Helical" evidence="2">
    <location>
        <begin position="69"/>
        <end position="90"/>
    </location>
</feature>
<organism evidence="3 4">
    <name type="scientific">Paenibacillus solani</name>
    <dbReference type="NCBI Taxonomy" id="1705565"/>
    <lineage>
        <taxon>Bacteria</taxon>
        <taxon>Bacillati</taxon>
        <taxon>Bacillota</taxon>
        <taxon>Bacilli</taxon>
        <taxon>Bacillales</taxon>
        <taxon>Paenibacillaceae</taxon>
        <taxon>Paenibacillus</taxon>
    </lineage>
</organism>
<gene>
    <name evidence="3" type="ORF">AM231_11270</name>
</gene>
<evidence type="ECO:0000313" key="4">
    <source>
        <dbReference type="Proteomes" id="UP000036932"/>
    </source>
</evidence>
<dbReference type="OrthoDB" id="2618406at2"/>
<evidence type="ECO:0008006" key="5">
    <source>
        <dbReference type="Google" id="ProtNLM"/>
    </source>
</evidence>
<dbReference type="AlphaFoldDB" id="A0A0M1P6H8"/>
<evidence type="ECO:0000313" key="3">
    <source>
        <dbReference type="EMBL" id="KOR89654.1"/>
    </source>
</evidence>
<feature type="transmembrane region" description="Helical" evidence="2">
    <location>
        <begin position="38"/>
        <end position="57"/>
    </location>
</feature>
<protein>
    <recommendedName>
        <fullName evidence="5">EamA domain-containing protein</fullName>
    </recommendedName>
</protein>
<feature type="transmembrane region" description="Helical" evidence="2">
    <location>
        <begin position="96"/>
        <end position="112"/>
    </location>
</feature>
<reference evidence="4" key="1">
    <citation type="submission" date="2015-08" db="EMBL/GenBank/DDBJ databases">
        <title>Genome sequencing project for genomic taxonomy and phylogenomics of Bacillus-like bacteria.</title>
        <authorList>
            <person name="Liu B."/>
            <person name="Wang J."/>
            <person name="Zhu Y."/>
            <person name="Liu G."/>
            <person name="Chen Q."/>
            <person name="Chen Z."/>
            <person name="Lan J."/>
            <person name="Che J."/>
            <person name="Ge C."/>
            <person name="Shi H."/>
            <person name="Pan Z."/>
            <person name="Liu X."/>
        </authorList>
    </citation>
    <scope>NUCLEOTIDE SEQUENCE [LARGE SCALE GENOMIC DNA]</scope>
    <source>
        <strain evidence="4">FJAT-22460</strain>
    </source>
</reference>
<keyword evidence="2" id="KW-0472">Membrane</keyword>
<sequence>MYYLYSAGLLFGGLSIINLVFSYQAKHIQHLFWPTLQFQLFMLPLFLIANMCIGYGIRYGFKATDQLGYTLIFSKCLEILISLGVAYLFLKEIPTWKNWVGIGIIALGIFLVKQK</sequence>
<dbReference type="InterPro" id="IPR037185">
    <property type="entry name" value="EmrE-like"/>
</dbReference>
<dbReference type="Proteomes" id="UP000036932">
    <property type="component" value="Unassembled WGS sequence"/>
</dbReference>
<keyword evidence="2" id="KW-1133">Transmembrane helix</keyword>
<dbReference type="PATRIC" id="fig|1705565.3.peg.4258"/>
<name>A0A0M1P6H8_9BACL</name>
<evidence type="ECO:0000256" key="2">
    <source>
        <dbReference type="SAM" id="Phobius"/>
    </source>
</evidence>
<proteinExistence type="predicted"/>
<keyword evidence="2" id="KW-0812">Transmembrane</keyword>